<protein>
    <submittedName>
        <fullName evidence="5">FAD-dependent monooxygenase</fullName>
    </submittedName>
</protein>
<evidence type="ECO:0000256" key="2">
    <source>
        <dbReference type="ARBA" id="ARBA00023033"/>
    </source>
</evidence>
<dbReference type="InterPro" id="IPR050493">
    <property type="entry name" value="FAD-dep_Monooxygenase_BioMet"/>
</dbReference>
<dbReference type="PANTHER" id="PTHR13789">
    <property type="entry name" value="MONOOXYGENASE"/>
    <property type="match status" value="1"/>
</dbReference>
<dbReference type="SUPFAM" id="SSF54373">
    <property type="entry name" value="FAD-linked reductases, C-terminal domain"/>
    <property type="match status" value="1"/>
</dbReference>
<name>A0ABW1I4A9_9PSEU</name>
<dbReference type="EMBL" id="JBHSQK010000007">
    <property type="protein sequence ID" value="MFC5947531.1"/>
    <property type="molecule type" value="Genomic_DNA"/>
</dbReference>
<keyword evidence="3" id="KW-0812">Transmembrane</keyword>
<reference evidence="6" key="1">
    <citation type="journal article" date="2019" name="Int. J. Syst. Evol. Microbiol.">
        <title>The Global Catalogue of Microorganisms (GCM) 10K type strain sequencing project: providing services to taxonomists for standard genome sequencing and annotation.</title>
        <authorList>
            <consortium name="The Broad Institute Genomics Platform"/>
            <consortium name="The Broad Institute Genome Sequencing Center for Infectious Disease"/>
            <person name="Wu L."/>
            <person name="Ma J."/>
        </authorList>
    </citation>
    <scope>NUCLEOTIDE SEQUENCE [LARGE SCALE GENOMIC DNA]</scope>
    <source>
        <strain evidence="6">CGMCC 4.7397</strain>
    </source>
</reference>
<evidence type="ECO:0000256" key="1">
    <source>
        <dbReference type="ARBA" id="ARBA00023002"/>
    </source>
</evidence>
<keyword evidence="3" id="KW-1133">Transmembrane helix</keyword>
<keyword evidence="3" id="KW-0472">Membrane</keyword>
<dbReference type="Gene3D" id="3.50.50.60">
    <property type="entry name" value="FAD/NAD(P)-binding domain"/>
    <property type="match status" value="3"/>
</dbReference>
<proteinExistence type="predicted"/>
<feature type="domain" description="FAD-binding" evidence="4">
    <location>
        <begin position="16"/>
        <end position="69"/>
    </location>
</feature>
<comment type="caution">
    <text evidence="5">The sequence shown here is derived from an EMBL/GenBank/DDBJ whole genome shotgun (WGS) entry which is preliminary data.</text>
</comment>
<dbReference type="Pfam" id="PF01494">
    <property type="entry name" value="FAD_binding_3"/>
    <property type="match status" value="2"/>
</dbReference>
<sequence length="372" mass="39641">MPHHNRQDGPEVLGSAVVVGASLAGLMSALTLSRIGLQVTMLERSARKVRTGAALPVSDGLLERLTGRRTHGRTAGIPSGGQAWADVHAALGSAVRDDPNISLRSPVRVTDVGQDDGSAWVVTEDGEQVQGDIVVGADGHASVVRRRVVPDAPDATFSGYLIWLGLVDEADIVSRPWHSDLAILYERDYCLNAYYLPGADGSRARGERRLGWGWYDSGRNDLLRSSGAVEGNIVQRTLRAPDVPDATFDELAKEAQEIWPDPWREAIVDCITRRDVIGTPIGEYMPSQLTAGRVCLVGDAAHLPSPMTGSGFSASAEDALALADALADTVDRPDGFAAGLTRYGAVRLDAARSLVRSGQSFNRSFAPRGAAQ</sequence>
<dbReference type="InterPro" id="IPR002938">
    <property type="entry name" value="FAD-bd"/>
</dbReference>
<organism evidence="5 6">
    <name type="scientific">Pseudonocardia lutea</name>
    <dbReference type="NCBI Taxonomy" id="2172015"/>
    <lineage>
        <taxon>Bacteria</taxon>
        <taxon>Bacillati</taxon>
        <taxon>Actinomycetota</taxon>
        <taxon>Actinomycetes</taxon>
        <taxon>Pseudonocardiales</taxon>
        <taxon>Pseudonocardiaceae</taxon>
        <taxon>Pseudonocardia</taxon>
    </lineage>
</organism>
<dbReference type="RefSeq" id="WP_379564469.1">
    <property type="nucleotide sequence ID" value="NZ_JBHSQK010000007.1"/>
</dbReference>
<gene>
    <name evidence="5" type="ORF">ACFQH9_04485</name>
</gene>
<feature type="domain" description="FAD-binding" evidence="4">
    <location>
        <begin position="102"/>
        <end position="356"/>
    </location>
</feature>
<keyword evidence="2 5" id="KW-0503">Monooxygenase</keyword>
<feature type="transmembrane region" description="Helical" evidence="3">
    <location>
        <begin position="12"/>
        <end position="37"/>
    </location>
</feature>
<dbReference type="PRINTS" id="PR00420">
    <property type="entry name" value="RNGMNOXGNASE"/>
</dbReference>
<evidence type="ECO:0000256" key="3">
    <source>
        <dbReference type="SAM" id="Phobius"/>
    </source>
</evidence>
<dbReference type="SUPFAM" id="SSF51905">
    <property type="entry name" value="FAD/NAD(P)-binding domain"/>
    <property type="match status" value="1"/>
</dbReference>
<keyword evidence="1" id="KW-0560">Oxidoreductase</keyword>
<dbReference type="GO" id="GO:0004497">
    <property type="term" value="F:monooxygenase activity"/>
    <property type="evidence" value="ECO:0007669"/>
    <property type="project" value="UniProtKB-KW"/>
</dbReference>
<evidence type="ECO:0000313" key="5">
    <source>
        <dbReference type="EMBL" id="MFC5947531.1"/>
    </source>
</evidence>
<evidence type="ECO:0000259" key="4">
    <source>
        <dbReference type="Pfam" id="PF01494"/>
    </source>
</evidence>
<dbReference type="PANTHER" id="PTHR13789:SF309">
    <property type="entry name" value="PUTATIVE (AFU_ORTHOLOGUE AFUA_6G14510)-RELATED"/>
    <property type="match status" value="1"/>
</dbReference>
<dbReference type="Proteomes" id="UP001596119">
    <property type="component" value="Unassembled WGS sequence"/>
</dbReference>
<accession>A0ABW1I4A9</accession>
<dbReference type="Gene3D" id="3.30.9.60">
    <property type="match status" value="1"/>
</dbReference>
<dbReference type="InterPro" id="IPR036188">
    <property type="entry name" value="FAD/NAD-bd_sf"/>
</dbReference>
<keyword evidence="6" id="KW-1185">Reference proteome</keyword>
<evidence type="ECO:0000313" key="6">
    <source>
        <dbReference type="Proteomes" id="UP001596119"/>
    </source>
</evidence>